<name>A0A1Y5HYH9_OLEAN</name>
<keyword evidence="8 14" id="KW-0378">Hydrolase</keyword>
<evidence type="ECO:0000259" key="16">
    <source>
        <dbReference type="Pfam" id="PF03717"/>
    </source>
</evidence>
<comment type="pathway">
    <text evidence="14">Cell wall biogenesis; peptidoglycan biosynthesis.</text>
</comment>
<dbReference type="Pfam" id="PF00905">
    <property type="entry name" value="Transpeptidase"/>
    <property type="match status" value="1"/>
</dbReference>
<comment type="function">
    <text evidence="14">Catalyzes cross-linking of the peptidoglycan cell wall.</text>
</comment>
<dbReference type="HAMAP" id="MF_02081">
    <property type="entry name" value="MrdA_transpept"/>
    <property type="match status" value="1"/>
</dbReference>
<feature type="binding site" evidence="14">
    <location>
        <position position="365"/>
    </location>
    <ligand>
        <name>Zn(2+)</name>
        <dbReference type="ChEBI" id="CHEBI:29105"/>
    </ligand>
</feature>
<evidence type="ECO:0000256" key="11">
    <source>
        <dbReference type="ARBA" id="ARBA00022989"/>
    </source>
</evidence>
<dbReference type="PANTHER" id="PTHR30627">
    <property type="entry name" value="PEPTIDOGLYCAN D,D-TRANSPEPTIDASE"/>
    <property type="match status" value="1"/>
</dbReference>
<dbReference type="UniPathway" id="UPA00219"/>
<keyword evidence="3 14" id="KW-1003">Cell membrane</keyword>
<keyword evidence="9 14" id="KW-0133">Cell shape</keyword>
<keyword evidence="6 14" id="KW-0645">Protease</keyword>
<evidence type="ECO:0000256" key="9">
    <source>
        <dbReference type="ARBA" id="ARBA00022960"/>
    </source>
</evidence>
<evidence type="ECO:0000313" key="17">
    <source>
        <dbReference type="EMBL" id="OUS40964.1"/>
    </source>
</evidence>
<evidence type="ECO:0000256" key="3">
    <source>
        <dbReference type="ARBA" id="ARBA00022475"/>
    </source>
</evidence>
<dbReference type="InterPro" id="IPR017790">
    <property type="entry name" value="Penicillin-binding_protein_2"/>
</dbReference>
<feature type="active site" description="Acyl-ester intermediate" evidence="14">
    <location>
        <position position="326"/>
    </location>
</feature>
<dbReference type="InterPro" id="IPR005311">
    <property type="entry name" value="PBP_dimer"/>
</dbReference>
<keyword evidence="14" id="KW-0862">Zinc</keyword>
<evidence type="ECO:0000256" key="7">
    <source>
        <dbReference type="ARBA" id="ARBA00022692"/>
    </source>
</evidence>
<evidence type="ECO:0000256" key="13">
    <source>
        <dbReference type="ARBA" id="ARBA00023316"/>
    </source>
</evidence>
<comment type="similarity">
    <text evidence="14">Belongs to the transpeptidase family. MrdA subfamily.</text>
</comment>
<keyword evidence="12 14" id="KW-0472">Membrane</keyword>
<dbReference type="Gene3D" id="3.30.1390.30">
    <property type="entry name" value="Penicillin-binding protein 2a, domain 3"/>
    <property type="match status" value="1"/>
</dbReference>
<feature type="binding site" evidence="14">
    <location>
        <position position="371"/>
    </location>
    <ligand>
        <name>Zn(2+)</name>
        <dbReference type="ChEBI" id="CHEBI:29105"/>
    </ligand>
</feature>
<proteinExistence type="inferred from homology"/>
<keyword evidence="11 14" id="KW-1133">Transmembrane helix</keyword>
<evidence type="ECO:0000256" key="14">
    <source>
        <dbReference type="HAMAP-Rule" id="MF_02081"/>
    </source>
</evidence>
<evidence type="ECO:0000256" key="4">
    <source>
        <dbReference type="ARBA" id="ARBA00022519"/>
    </source>
</evidence>
<dbReference type="InterPro" id="IPR012338">
    <property type="entry name" value="Beta-lactam/transpept-like"/>
</dbReference>
<dbReference type="SUPFAM" id="SSF56519">
    <property type="entry name" value="Penicillin binding protein dimerisation domain"/>
    <property type="match status" value="1"/>
</dbReference>
<evidence type="ECO:0000313" key="18">
    <source>
        <dbReference type="Proteomes" id="UP000227088"/>
    </source>
</evidence>
<feature type="domain" description="Penicillin-binding protein dimerisation" evidence="16">
    <location>
        <begin position="63"/>
        <end position="235"/>
    </location>
</feature>
<dbReference type="Proteomes" id="UP000227088">
    <property type="component" value="Unassembled WGS sequence"/>
</dbReference>
<keyword evidence="5 14" id="KW-0121">Carboxypeptidase</keyword>
<feature type="domain" description="Penicillin-binding protein transpeptidase" evidence="15">
    <location>
        <begin position="267"/>
        <end position="604"/>
    </location>
</feature>
<keyword evidence="10 14" id="KW-0573">Peptidoglycan synthesis</keyword>
<dbReference type="GO" id="GO:0008658">
    <property type="term" value="F:penicillin binding"/>
    <property type="evidence" value="ECO:0007669"/>
    <property type="project" value="UniProtKB-UniRule"/>
</dbReference>
<comment type="cofactor">
    <cofactor evidence="14">
        <name>Zn(2+)</name>
        <dbReference type="ChEBI" id="CHEBI:29105"/>
    </cofactor>
    <text evidence="14">Binds one Zn(2+) ion per subunit.</text>
</comment>
<keyword evidence="14" id="KW-0479">Metal-binding</keyword>
<feature type="binding site" evidence="14">
    <location>
        <position position="384"/>
    </location>
    <ligand>
        <name>Zn(2+)</name>
        <dbReference type="ChEBI" id="CHEBI:29105"/>
    </ligand>
</feature>
<evidence type="ECO:0000256" key="2">
    <source>
        <dbReference type="ARBA" id="ARBA00004236"/>
    </source>
</evidence>
<dbReference type="Gene3D" id="3.40.710.10">
    <property type="entry name" value="DD-peptidase/beta-lactamase superfamily"/>
    <property type="match status" value="1"/>
</dbReference>
<dbReference type="GO" id="GO:0008270">
    <property type="term" value="F:zinc ion binding"/>
    <property type="evidence" value="ECO:0007669"/>
    <property type="project" value="UniProtKB-UniRule"/>
</dbReference>
<dbReference type="InterPro" id="IPR036138">
    <property type="entry name" value="PBP_dimer_sf"/>
</dbReference>
<evidence type="ECO:0000256" key="10">
    <source>
        <dbReference type="ARBA" id="ARBA00022984"/>
    </source>
</evidence>
<evidence type="ECO:0000259" key="15">
    <source>
        <dbReference type="Pfam" id="PF00905"/>
    </source>
</evidence>
<dbReference type="GO" id="GO:0009002">
    <property type="term" value="F:serine-type D-Ala-D-Ala carboxypeptidase activity"/>
    <property type="evidence" value="ECO:0007669"/>
    <property type="project" value="UniProtKB-UniRule"/>
</dbReference>
<dbReference type="InterPro" id="IPR001460">
    <property type="entry name" value="PCN-bd_Tpept"/>
</dbReference>
<dbReference type="EMBL" id="MABE01000193">
    <property type="protein sequence ID" value="OUS40964.1"/>
    <property type="molecule type" value="Genomic_DNA"/>
</dbReference>
<dbReference type="EC" id="3.4.16.4" evidence="14"/>
<sequence>MWGHSFRDRMAEQKLFRSRAIFMTVFIFALLCVLAGRMAYLQVVLHEKYQDLSENNRIQLRPVAPNRGLIYDRNGILLAENIPSYTLTLVKERVNDVDETLAYLKTLIDISERDERRFRKRLKQNRRPYQAIAVKHKLDEKEIAQVMVNRYYLPGIDVEARLVRHYPEGDSGVHALGYVGRINEKEAERLDRKQYSATKHVGKLGIEKRYEKELHGQVGYQKVETNARGRILRVIEQEDPVPGEDLVLHLDQRLQQAAEDAMKGYRGAVVAIDVASGGILTQYSNPSYDPNSFVTGISHSEYSGLKNDLDLPLFNRAIRGQYPPASTLKPFLGLSFLEANTVTWQDEIDDKGWYRLENDERLYRDWKRKGHGKVDLHDAMVESCDTYFYDAAFRTTVDKISPFLAQFGFGRNMTLDVPNALPGLLPSREWKKEKRRRSWYAGDTINLGIGQGFMLVTPMQLATATAILAGKGEWHTPRLMASLGNRPPEIDSKKLADIVLKDDRNWQKMFTAMEAVVSSPRGTARSLRRNLSFKMAAKTGTAQVVSIAQHEEYDSETLAERNRDHALFIAFAPVENPSIAIAVIIENGESAGRTAGPVAKAVLQEYLLGAQG</sequence>
<dbReference type="GO" id="GO:0005886">
    <property type="term" value="C:plasma membrane"/>
    <property type="evidence" value="ECO:0007669"/>
    <property type="project" value="UniProtKB-SubCell"/>
</dbReference>
<gene>
    <name evidence="14" type="primary">mrdA</name>
    <name evidence="17" type="ORF">A9R00_03350</name>
</gene>
<dbReference type="Pfam" id="PF03717">
    <property type="entry name" value="PBP_dimer"/>
    <property type="match status" value="1"/>
</dbReference>
<keyword evidence="7 14" id="KW-0812">Transmembrane</keyword>
<dbReference type="Gene3D" id="3.90.1310.10">
    <property type="entry name" value="Penicillin-binding protein 2a (Domain 2)"/>
    <property type="match status" value="1"/>
</dbReference>
<dbReference type="GO" id="GO:0008360">
    <property type="term" value="P:regulation of cell shape"/>
    <property type="evidence" value="ECO:0007669"/>
    <property type="project" value="UniProtKB-KW"/>
</dbReference>
<evidence type="ECO:0000256" key="12">
    <source>
        <dbReference type="ARBA" id="ARBA00023136"/>
    </source>
</evidence>
<evidence type="ECO:0000256" key="1">
    <source>
        <dbReference type="ARBA" id="ARBA00004167"/>
    </source>
</evidence>
<dbReference type="SUPFAM" id="SSF56601">
    <property type="entry name" value="beta-lactamase/transpeptidase-like"/>
    <property type="match status" value="1"/>
</dbReference>
<dbReference type="NCBIfam" id="TIGR03423">
    <property type="entry name" value="pbp2_mrdA"/>
    <property type="match status" value="1"/>
</dbReference>
<evidence type="ECO:0000256" key="5">
    <source>
        <dbReference type="ARBA" id="ARBA00022645"/>
    </source>
</evidence>
<accession>A0A1Y5HYH9</accession>
<dbReference type="PANTHER" id="PTHR30627:SF2">
    <property type="entry name" value="PEPTIDOGLYCAN D,D-TRANSPEPTIDASE MRDA"/>
    <property type="match status" value="1"/>
</dbReference>
<keyword evidence="4 14" id="KW-0997">Cell inner membrane</keyword>
<dbReference type="GO" id="GO:0006508">
    <property type="term" value="P:proteolysis"/>
    <property type="evidence" value="ECO:0007669"/>
    <property type="project" value="UniProtKB-KW"/>
</dbReference>
<evidence type="ECO:0000256" key="6">
    <source>
        <dbReference type="ARBA" id="ARBA00022670"/>
    </source>
</evidence>
<dbReference type="AlphaFoldDB" id="A0A1Y5HYH9"/>
<reference evidence="18" key="1">
    <citation type="journal article" date="2017" name="Proc. Natl. Acad. Sci. U.S.A.">
        <title>Simulation of Deepwater Horizon oil plume reveals substrate specialization within a complex community of hydrocarbon degraders.</title>
        <authorList>
            <person name="Hu P."/>
            <person name="Dubinsky E.A."/>
            <person name="Probst A.J."/>
            <person name="Wang J."/>
            <person name="Sieber C.M.K."/>
            <person name="Tom L.M."/>
            <person name="Gardinali P."/>
            <person name="Banfield J.F."/>
            <person name="Atlas R.M."/>
            <person name="Andersen G.L."/>
        </authorList>
    </citation>
    <scope>NUCLEOTIDE SEQUENCE [LARGE SCALE GENOMIC DNA]</scope>
</reference>
<dbReference type="GO" id="GO:0071972">
    <property type="term" value="F:peptidoglycan L,D-transpeptidase activity"/>
    <property type="evidence" value="ECO:0007669"/>
    <property type="project" value="TreeGrafter"/>
</dbReference>
<feature type="binding site" evidence="14">
    <location>
        <position position="350"/>
    </location>
    <ligand>
        <name>Zn(2+)</name>
        <dbReference type="ChEBI" id="CHEBI:29105"/>
    </ligand>
</feature>
<comment type="caution">
    <text evidence="17">The sequence shown here is derived from an EMBL/GenBank/DDBJ whole genome shotgun (WGS) entry which is preliminary data.</text>
</comment>
<dbReference type="InterPro" id="IPR050515">
    <property type="entry name" value="Beta-lactam/transpept"/>
</dbReference>
<organism evidence="17 18">
    <name type="scientific">Oleispira antarctica</name>
    <dbReference type="NCBI Taxonomy" id="188908"/>
    <lineage>
        <taxon>Bacteria</taxon>
        <taxon>Pseudomonadati</taxon>
        <taxon>Pseudomonadota</taxon>
        <taxon>Gammaproteobacteria</taxon>
        <taxon>Oceanospirillales</taxon>
        <taxon>Oceanospirillaceae</taxon>
        <taxon>Oleispira</taxon>
    </lineage>
</organism>
<keyword evidence="13 14" id="KW-0961">Cell wall biogenesis/degradation</keyword>
<comment type="subcellular location">
    <subcellularLocation>
        <location evidence="14">Cell inner membrane</location>
        <topology evidence="14">Single-pass membrane protein</topology>
    </subcellularLocation>
    <subcellularLocation>
        <location evidence="2">Cell membrane</location>
    </subcellularLocation>
    <subcellularLocation>
        <location evidence="1">Membrane</location>
        <topology evidence="1">Single-pass membrane protein</topology>
    </subcellularLocation>
</comment>
<evidence type="ECO:0000256" key="8">
    <source>
        <dbReference type="ARBA" id="ARBA00022801"/>
    </source>
</evidence>
<comment type="catalytic activity">
    <reaction evidence="14">
        <text>Preferential cleavage: (Ac)2-L-Lys-D-Ala-|-D-Ala. Also transpeptidation of peptidyl-alanyl moieties that are N-acyl substituents of D-alanine.</text>
        <dbReference type="EC" id="3.4.16.4"/>
    </reaction>
</comment>
<dbReference type="GO" id="GO:0009252">
    <property type="term" value="P:peptidoglycan biosynthetic process"/>
    <property type="evidence" value="ECO:0007669"/>
    <property type="project" value="UniProtKB-UniRule"/>
</dbReference>
<protein>
    <recommendedName>
        <fullName evidence="14">Peptidoglycan D,D-transpeptidase MrdA</fullName>
        <ecNumber evidence="14">3.4.16.4</ecNumber>
    </recommendedName>
    <alternativeName>
        <fullName evidence="14">Penicillin-binding protein 2</fullName>
        <shortName evidence="14">PBP-2</shortName>
    </alternativeName>
</protein>
<dbReference type="GO" id="GO:0071555">
    <property type="term" value="P:cell wall organization"/>
    <property type="evidence" value="ECO:0007669"/>
    <property type="project" value="UniProtKB-KW"/>
</dbReference>
<feature type="transmembrane region" description="Helical" evidence="14">
    <location>
        <begin position="20"/>
        <end position="40"/>
    </location>
</feature>